<dbReference type="EMBL" id="JAZHFV010000001">
    <property type="protein sequence ID" value="MEX4006087.1"/>
    <property type="molecule type" value="Genomic_DNA"/>
</dbReference>
<dbReference type="Proteomes" id="UP001559025">
    <property type="component" value="Unassembled WGS sequence"/>
</dbReference>
<sequence>MRAIDLVRSYAAHPDPLVASANFIALLVASNQPFYPLYVYWLATTNIEPVWYTFLSTPFFMAVPALSRWNTVAGRALLPLAGIGNTILCAQLFGVQSAVEIFLIPCAVLAILLFRPAERTIGFAIAGGAFMAFLLLGSRYGTPLVAYDVEEYTALVRLNASSAGLLTVCAALIFSNVLAAAEGSAEPVGDDKPG</sequence>
<feature type="transmembrane region" description="Helical" evidence="1">
    <location>
        <begin position="49"/>
        <end position="69"/>
    </location>
</feature>
<keyword evidence="1" id="KW-0472">Membrane</keyword>
<organism evidence="2 3">
    <name type="scientific">Neoaquamicrobium sediminum</name>
    <dbReference type="NCBI Taxonomy" id="1849104"/>
    <lineage>
        <taxon>Bacteria</taxon>
        <taxon>Pseudomonadati</taxon>
        <taxon>Pseudomonadota</taxon>
        <taxon>Alphaproteobacteria</taxon>
        <taxon>Hyphomicrobiales</taxon>
        <taxon>Phyllobacteriaceae</taxon>
        <taxon>Neoaquamicrobium</taxon>
    </lineage>
</organism>
<gene>
    <name evidence="2" type="ORF">V1479_02160</name>
</gene>
<evidence type="ECO:0000256" key="1">
    <source>
        <dbReference type="SAM" id="Phobius"/>
    </source>
</evidence>
<reference evidence="2 3" key="1">
    <citation type="submission" date="2024-01" db="EMBL/GenBank/DDBJ databases">
        <title>New evidence supports the origin of RcGTA from prophage.</title>
        <authorList>
            <person name="Xu Y."/>
            <person name="Liu B."/>
            <person name="Chen F."/>
        </authorList>
    </citation>
    <scope>NUCLEOTIDE SEQUENCE [LARGE SCALE GENOMIC DNA]</scope>
    <source>
        <strain evidence="2 3">CBW1107-2</strain>
    </source>
</reference>
<accession>A0ABV3WN79</accession>
<feature type="transmembrane region" description="Helical" evidence="1">
    <location>
        <begin position="121"/>
        <end position="140"/>
    </location>
</feature>
<keyword evidence="3" id="KW-1185">Reference proteome</keyword>
<evidence type="ECO:0000313" key="3">
    <source>
        <dbReference type="Proteomes" id="UP001559025"/>
    </source>
</evidence>
<feature type="transmembrane region" description="Helical" evidence="1">
    <location>
        <begin position="160"/>
        <end position="179"/>
    </location>
</feature>
<keyword evidence="1" id="KW-0812">Transmembrane</keyword>
<name>A0ABV3WN79_9HYPH</name>
<keyword evidence="1" id="KW-1133">Transmembrane helix</keyword>
<protein>
    <submittedName>
        <fullName evidence="2">Uncharacterized protein</fullName>
    </submittedName>
</protein>
<proteinExistence type="predicted"/>
<evidence type="ECO:0000313" key="2">
    <source>
        <dbReference type="EMBL" id="MEX4006087.1"/>
    </source>
</evidence>
<feature type="transmembrane region" description="Helical" evidence="1">
    <location>
        <begin position="99"/>
        <end position="114"/>
    </location>
</feature>
<dbReference type="RefSeq" id="WP_368801454.1">
    <property type="nucleotide sequence ID" value="NZ_JAZHFV010000001.1"/>
</dbReference>
<comment type="caution">
    <text evidence="2">The sequence shown here is derived from an EMBL/GenBank/DDBJ whole genome shotgun (WGS) entry which is preliminary data.</text>
</comment>